<dbReference type="EMBL" id="LDJI01000020">
    <property type="protein sequence ID" value="KRG63708.1"/>
    <property type="molecule type" value="Genomic_DNA"/>
</dbReference>
<dbReference type="InterPro" id="IPR053812">
    <property type="entry name" value="HTH_Sigma70_ECF-like"/>
</dbReference>
<sequence length="193" mass="21444">MYTRPPMGTTTPLTDITGLIRRWQCGDRIAAEALAAQVYGELHAQAVRRLARGKHGDLRPTELLNEAWIRLSASAHPFQSREHFHAIAALKMRDLLVDLARMQGSDKRKGEEQALTLSVALLDPAPQPEDLHSIAEAFDHLSQVDQRKAQAFALNELAGFTVAETAELLGVSTATLQRDLRFTRAWLSTRLPC</sequence>
<dbReference type="InterPro" id="IPR011517">
    <property type="entry name" value="RNA_pol_sigma70_ECF-like"/>
</dbReference>
<dbReference type="InterPro" id="IPR039425">
    <property type="entry name" value="RNA_pol_sigma-70-like"/>
</dbReference>
<evidence type="ECO:0000313" key="7">
    <source>
        <dbReference type="Proteomes" id="UP000050864"/>
    </source>
</evidence>
<dbReference type="Gene3D" id="1.10.10.10">
    <property type="entry name" value="Winged helix-like DNA-binding domain superfamily/Winged helix DNA-binding domain"/>
    <property type="match status" value="1"/>
</dbReference>
<keyword evidence="4" id="KW-0804">Transcription</keyword>
<dbReference type="STRING" id="405444.ABB26_10860"/>
<accession>A0A0R0C196</accession>
<dbReference type="PATRIC" id="fig|405444.3.peg.1254"/>
<evidence type="ECO:0000256" key="3">
    <source>
        <dbReference type="ARBA" id="ARBA00023082"/>
    </source>
</evidence>
<keyword evidence="2" id="KW-0805">Transcription regulation</keyword>
<dbReference type="RefSeq" id="WP_245626195.1">
    <property type="nucleotide sequence ID" value="NZ_LDJI01000020.1"/>
</dbReference>
<dbReference type="SUPFAM" id="SSF88946">
    <property type="entry name" value="Sigma2 domain of RNA polymerase sigma factors"/>
    <property type="match status" value="1"/>
</dbReference>
<proteinExistence type="inferred from homology"/>
<dbReference type="PANTHER" id="PTHR43133">
    <property type="entry name" value="RNA POLYMERASE ECF-TYPE SIGMA FACTO"/>
    <property type="match status" value="1"/>
</dbReference>
<evidence type="ECO:0000259" key="5">
    <source>
        <dbReference type="Pfam" id="PF07638"/>
    </source>
</evidence>
<dbReference type="InterPro" id="IPR036388">
    <property type="entry name" value="WH-like_DNA-bd_sf"/>
</dbReference>
<dbReference type="SUPFAM" id="SSF88659">
    <property type="entry name" value="Sigma3 and sigma4 domains of RNA polymerase sigma factors"/>
    <property type="match status" value="1"/>
</dbReference>
<reference evidence="6 7" key="1">
    <citation type="submission" date="2015-05" db="EMBL/GenBank/DDBJ databases">
        <title>Genome sequencing and analysis of members of genus Stenotrophomonas.</title>
        <authorList>
            <person name="Patil P.P."/>
            <person name="Midha S."/>
            <person name="Patil P.B."/>
        </authorList>
    </citation>
    <scope>NUCLEOTIDE SEQUENCE [LARGE SCALE GENOMIC DNA]</scope>
    <source>
        <strain evidence="6 7">DSM 18929</strain>
    </source>
</reference>
<dbReference type="Pfam" id="PF07638">
    <property type="entry name" value="Sigma70_ECF"/>
    <property type="match status" value="1"/>
</dbReference>
<evidence type="ECO:0000256" key="4">
    <source>
        <dbReference type="ARBA" id="ARBA00023163"/>
    </source>
</evidence>
<comment type="similarity">
    <text evidence="1">Belongs to the sigma-70 factor family. ECF subfamily.</text>
</comment>
<evidence type="ECO:0000256" key="2">
    <source>
        <dbReference type="ARBA" id="ARBA00023015"/>
    </source>
</evidence>
<name>A0A0R0C196_9GAMM</name>
<dbReference type="GO" id="GO:0016987">
    <property type="term" value="F:sigma factor activity"/>
    <property type="evidence" value="ECO:0007669"/>
    <property type="project" value="UniProtKB-KW"/>
</dbReference>
<evidence type="ECO:0000256" key="1">
    <source>
        <dbReference type="ARBA" id="ARBA00010641"/>
    </source>
</evidence>
<dbReference type="InterPro" id="IPR014284">
    <property type="entry name" value="RNA_pol_sigma-70_dom"/>
</dbReference>
<dbReference type="InterPro" id="IPR013325">
    <property type="entry name" value="RNA_pol_sigma_r2"/>
</dbReference>
<dbReference type="NCBIfam" id="TIGR02937">
    <property type="entry name" value="sigma70-ECF"/>
    <property type="match status" value="1"/>
</dbReference>
<dbReference type="Proteomes" id="UP000050864">
    <property type="component" value="Unassembled WGS sequence"/>
</dbReference>
<organism evidence="6 7">
    <name type="scientific">Stenotrophomonas humi</name>
    <dbReference type="NCBI Taxonomy" id="405444"/>
    <lineage>
        <taxon>Bacteria</taxon>
        <taxon>Pseudomonadati</taxon>
        <taxon>Pseudomonadota</taxon>
        <taxon>Gammaproteobacteria</taxon>
        <taxon>Lysobacterales</taxon>
        <taxon>Lysobacteraceae</taxon>
        <taxon>Stenotrophomonas</taxon>
    </lineage>
</organism>
<dbReference type="NCBIfam" id="TIGR02999">
    <property type="entry name" value="Sig-70_X6"/>
    <property type="match status" value="1"/>
</dbReference>
<evidence type="ECO:0000313" key="6">
    <source>
        <dbReference type="EMBL" id="KRG63708.1"/>
    </source>
</evidence>
<feature type="domain" description="RNA polymerase sigma-70 ECF-like HTH" evidence="5">
    <location>
        <begin position="14"/>
        <end position="190"/>
    </location>
</feature>
<protein>
    <recommendedName>
        <fullName evidence="5">RNA polymerase sigma-70 ECF-like HTH domain-containing protein</fullName>
    </recommendedName>
</protein>
<keyword evidence="3" id="KW-0731">Sigma factor</keyword>
<keyword evidence="7" id="KW-1185">Reference proteome</keyword>
<dbReference type="PANTHER" id="PTHR43133:SF39">
    <property type="entry name" value="SIMILAR TO RNA POLYMERASE SIGMA-E FACTOR"/>
    <property type="match status" value="1"/>
</dbReference>
<dbReference type="InterPro" id="IPR013324">
    <property type="entry name" value="RNA_pol_sigma_r3/r4-like"/>
</dbReference>
<gene>
    <name evidence="6" type="ORF">ABB26_10860</name>
</gene>
<dbReference type="GO" id="GO:0006352">
    <property type="term" value="P:DNA-templated transcription initiation"/>
    <property type="evidence" value="ECO:0007669"/>
    <property type="project" value="InterPro"/>
</dbReference>
<dbReference type="AlphaFoldDB" id="A0A0R0C196"/>
<comment type="caution">
    <text evidence="6">The sequence shown here is derived from an EMBL/GenBank/DDBJ whole genome shotgun (WGS) entry which is preliminary data.</text>
</comment>